<evidence type="ECO:0000259" key="1">
    <source>
        <dbReference type="PROSITE" id="PS50003"/>
    </source>
</evidence>
<dbReference type="VEuPathDB" id="CryptoDB:CMU_027400"/>
<reference evidence="2" key="1">
    <citation type="submission" date="2008-06" db="EMBL/GenBank/DDBJ databases">
        <authorList>
            <person name="Lorenzi H."/>
            <person name="Inman J."/>
            <person name="Miller J."/>
            <person name="Schobel S."/>
            <person name="Amedeo P."/>
            <person name="Caler E.V."/>
            <person name="da Silva J."/>
        </authorList>
    </citation>
    <scope>NUCLEOTIDE SEQUENCE [LARGE SCALE GENOMIC DNA]</scope>
    <source>
        <strain evidence="2">RN66</strain>
    </source>
</reference>
<dbReference type="SUPFAM" id="SSF50729">
    <property type="entry name" value="PH domain-like"/>
    <property type="match status" value="1"/>
</dbReference>
<evidence type="ECO:0000313" key="3">
    <source>
        <dbReference type="Proteomes" id="UP000001460"/>
    </source>
</evidence>
<evidence type="ECO:0000313" key="2">
    <source>
        <dbReference type="EMBL" id="EEA05730.1"/>
    </source>
</evidence>
<proteinExistence type="predicted"/>
<feature type="domain" description="PH" evidence="1">
    <location>
        <begin position="88"/>
        <end position="185"/>
    </location>
</feature>
<dbReference type="Gene3D" id="2.30.29.30">
    <property type="entry name" value="Pleckstrin-homology domain (PH domain)/Phosphotyrosine-binding domain (PTB)"/>
    <property type="match status" value="1"/>
</dbReference>
<keyword evidence="3" id="KW-1185">Reference proteome</keyword>
<dbReference type="CDD" id="cd00821">
    <property type="entry name" value="PH"/>
    <property type="match status" value="1"/>
</dbReference>
<dbReference type="GeneID" id="6994924"/>
<dbReference type="Proteomes" id="UP000001460">
    <property type="component" value="Unassembled WGS sequence"/>
</dbReference>
<dbReference type="Pfam" id="PF00169">
    <property type="entry name" value="PH"/>
    <property type="match status" value="1"/>
</dbReference>
<sequence length="1921" mass="218407">MKIQGETPKNSEVSSKVIDIGNIEDSISASCATDTIQDTSLGTPENVADYCTANDAVSGGCSSINACFNASSSPLVDSFTLPSSSRLNPIIGGYLDKLSPTAFKGFQKRYFRLNVVDSALLYWREEPTYSDQQPQGCINLSSVKAIHIEDALHFVIRTQGRDYCLRALAPGDKDIWLESICTIVNVVAHREALKEAKAQYDFSRLLLDNSSGLQTSLIEAFKTQRKIKWVKEDRVPLTFSVRGKKLFLHVKNIQKPLSQLWFDYVFRIRYTNKAYETISKPIQRSSSFCLSSSSLSLDEILSSQRQSRQAYFYGTYRGQQIRLRTEKMYNNFGSNSNKNVSNNNSVNGDTTLISNNLTSPIPEYFQSIDLRALNFLRARTYLDNVLFGALDIEVGPIPVESVNNTDNYNNGLSSCSSVPLVPMQKYFALLISSRPIANNEAFFPLPNNFIIQSGNKLADETINNSQIGSEELPFGMQLDCLYLFSPEYDDNPPLYVIELDNIQLSSKIREIQSGFQFRLQVPLQNILVFLPAKQELHFGSVSTNTECVGSLTPADNLNNEVVLSNESESNDGSHSSSVTVNHMNNNNKSSHLNTPVISTTKLSPPIATGASHQAILPISSICNLTSNLPTSATSNITTNNPSILNQSNEKISIRIISIFGPDAEIWRESLVASCRARHAIREQRMRTLYDELRAYDSIPKEILEQNIEQLLYRTMLYIYNNTSNLDKEMGFKRVSSFIGILNDNFIRNADNISLMKLTNLVACSFATIPIAKVLQGLDVFNTTSIDLLQASHRSLGTPRVDILRFIREKYLLPIFEMLYKCYKERYEIFSELDILLILEFLADMQFSYESYGIFDSLFQYYIISFSDIYIRKIIKQYYCTLFHIIDDTCSLGKTNRDKDTGTLSISLFSDLFSILICMANSFSTLQMYYNSSYIRNMVFSIIQQTLLLYQLAMRDVVLLNICTLTEFDIINMQNTSNTDKFNLSSTTCTWNELDFDNYPCFNFHIQDYLNIETESSNFKANCEGIGITTEVLCGLLNGIEDYIHRCDELDQILERWMPFLLYKYECEYMREYNLQSSHIVANYSYTQSIDNESIVNNNQNNSVSSVTNSGINNAILNNSIGINNDIYRNLDLIIPRNLRNEAKRFTLLHSLSKILLTIRVCKDWNNKFQNIFISAIQQKQETLLNPNISDSTINKDDNLCNSSTQSNLSWLSLILSFDMDNLLKEAVRPQLRVLKMSLKKSIFSRVSKMILEYTIHRYIKLIMYFAYYYSSIDNKNPSIETGSSISQDDDTTENNSCDLIASKLLEDWDIFGRFFQDCMLEEDIRECLIILADLHDILIAPLPTVNQKCVEFQEKYRIFDVNIFMRSVMRMRCEPNIELFRHSCSVSSIDLDNSLNNSISTDEVTQLLNVNAINTDGNVATSSEVVDTMVNYDKFSSISWAKLNPCMCNKQMNSLRNIGNSIIQNISTVCNISENADPTTNLCANITTNSGLLVGNTNINSTAISNILTNLNFPKKKLINMNPEERRIYYLTNPLNNNTNSGYLNQLNLGTLKRSFSMEYPSIVNTDDNRERNTITSFLLGKLSTSSPSSIILLQQSVSLLTQFPILAALMEKDDLWWKHVSNIYSQIFIPKDLFSIPPKSVEYVLSNNAGISMNNATNSNDLLQCPLLQFKKDIDICNLLSNSMCGKYIMDKLYFLYPPTTEACALYHILGHENEKGDDTGMSIRYQYSTQLAGSLMLYYSEDNSHPSTENVYISWLPCYAFVEDMTLYIYDNTYRFKLYEILNIRPLPCGRVTSVCIDPQDLSRTSFIIFWGDRESTVSATSSLSSPLPSGSCLTQQSSNILTNNPSNFLNGNECYMETKNLSIYFRAPTPHLASMWVFEIDSLIQKSKSIWDMNFIEKQEKKRACQFLRKPSSIMLHR</sequence>
<dbReference type="OrthoDB" id="48057at2759"/>
<dbReference type="SMART" id="SM00233">
    <property type="entry name" value="PH"/>
    <property type="match status" value="2"/>
</dbReference>
<organism evidence="2 3">
    <name type="scientific">Cryptosporidium muris (strain RN66)</name>
    <dbReference type="NCBI Taxonomy" id="441375"/>
    <lineage>
        <taxon>Eukaryota</taxon>
        <taxon>Sar</taxon>
        <taxon>Alveolata</taxon>
        <taxon>Apicomplexa</taxon>
        <taxon>Conoidasida</taxon>
        <taxon>Coccidia</taxon>
        <taxon>Eucoccidiorida</taxon>
        <taxon>Eimeriorina</taxon>
        <taxon>Cryptosporidiidae</taxon>
        <taxon>Cryptosporidium</taxon>
    </lineage>
</organism>
<dbReference type="InterPro" id="IPR001849">
    <property type="entry name" value="PH_domain"/>
</dbReference>
<protein>
    <submittedName>
        <fullName evidence="2">PH domain-containing protein</fullName>
    </submittedName>
</protein>
<dbReference type="InterPro" id="IPR011993">
    <property type="entry name" value="PH-like_dom_sf"/>
</dbReference>
<gene>
    <name evidence="2" type="ORF">CMU_027400</name>
</gene>
<dbReference type="EMBL" id="DS989727">
    <property type="protein sequence ID" value="EEA05730.1"/>
    <property type="molecule type" value="Genomic_DNA"/>
</dbReference>
<name>B6ABH8_CRYMR</name>
<dbReference type="PROSITE" id="PS50003">
    <property type="entry name" value="PH_DOMAIN"/>
    <property type="match status" value="1"/>
</dbReference>
<accession>B6ABH8</accession>
<dbReference type="RefSeq" id="XP_002140079.1">
    <property type="nucleotide sequence ID" value="XM_002140043.1"/>
</dbReference>